<feature type="transmembrane region" description="Helical" evidence="1">
    <location>
        <begin position="103"/>
        <end position="121"/>
    </location>
</feature>
<organism evidence="2 3">
    <name type="scientific">Candidatus Azambacteria bacterium GW2011_GWA1_44_9</name>
    <dbReference type="NCBI Taxonomy" id="1618610"/>
    <lineage>
        <taxon>Bacteria</taxon>
        <taxon>Candidatus Azamiibacteriota</taxon>
    </lineage>
</organism>
<proteinExistence type="predicted"/>
<keyword evidence="1" id="KW-0812">Transmembrane</keyword>
<evidence type="ECO:0000313" key="3">
    <source>
        <dbReference type="Proteomes" id="UP000034595"/>
    </source>
</evidence>
<sequence>MNNLFRKNKYLIFAVIFVVAFSLLPLLYSVYLAGPDWQGILLEYTNDGLYYYARMSDVGKGHVFIGNPFFLEHLKEYSPAFFGADWLASWPLWLGFSLEQTVVFNYLLWPLILLAALLTLFKTLGLSRSRAIGGAVVSYLSIHELMSRPVVMQVVFPVYVLFLVALLRYLKEPNDKKNYCLLICFYALTFYLYSYLWQIAVVTMFLLLLWWLVKKDWINFQTGFLINFNYDQVGSGEDSFANDVSGSDFILGNVELRAIVYFYSMVRTGKQKSA</sequence>
<evidence type="ECO:0008006" key="4">
    <source>
        <dbReference type="Google" id="ProtNLM"/>
    </source>
</evidence>
<keyword evidence="1" id="KW-1133">Transmembrane helix</keyword>
<name>A0A0G1KAN7_9BACT</name>
<feature type="transmembrane region" description="Helical" evidence="1">
    <location>
        <begin position="190"/>
        <end position="213"/>
    </location>
</feature>
<gene>
    <name evidence="2" type="ORF">UW78_C0024G0006</name>
</gene>
<reference evidence="2 3" key="1">
    <citation type="journal article" date="2015" name="Nature">
        <title>rRNA introns, odd ribosomes, and small enigmatic genomes across a large radiation of phyla.</title>
        <authorList>
            <person name="Brown C.T."/>
            <person name="Hug L.A."/>
            <person name="Thomas B.C."/>
            <person name="Sharon I."/>
            <person name="Castelle C.J."/>
            <person name="Singh A."/>
            <person name="Wilkins M.J."/>
            <person name="Williams K.H."/>
            <person name="Banfield J.F."/>
        </authorList>
    </citation>
    <scope>NUCLEOTIDE SEQUENCE [LARGE SCALE GENOMIC DNA]</scope>
</reference>
<dbReference type="AlphaFoldDB" id="A0A0G1KAN7"/>
<evidence type="ECO:0000313" key="2">
    <source>
        <dbReference type="EMBL" id="KKT80821.1"/>
    </source>
</evidence>
<accession>A0A0G1KAN7</accession>
<feature type="transmembrane region" description="Helical" evidence="1">
    <location>
        <begin position="150"/>
        <end position="170"/>
    </location>
</feature>
<keyword evidence="1" id="KW-0472">Membrane</keyword>
<feature type="transmembrane region" description="Helical" evidence="1">
    <location>
        <begin position="12"/>
        <end position="34"/>
    </location>
</feature>
<dbReference type="Proteomes" id="UP000034595">
    <property type="component" value="Unassembled WGS sequence"/>
</dbReference>
<dbReference type="EMBL" id="LCJQ01000024">
    <property type="protein sequence ID" value="KKT80821.1"/>
    <property type="molecule type" value="Genomic_DNA"/>
</dbReference>
<evidence type="ECO:0000256" key="1">
    <source>
        <dbReference type="SAM" id="Phobius"/>
    </source>
</evidence>
<comment type="caution">
    <text evidence="2">The sequence shown here is derived from an EMBL/GenBank/DDBJ whole genome shotgun (WGS) entry which is preliminary data.</text>
</comment>
<protein>
    <recommendedName>
        <fullName evidence="4">Glycosyltransferase RgtA/B/C/D-like domain-containing protein</fullName>
    </recommendedName>
</protein>